<evidence type="ECO:0000256" key="1">
    <source>
        <dbReference type="SAM" id="Coils"/>
    </source>
</evidence>
<evidence type="ECO:0000256" key="2">
    <source>
        <dbReference type="SAM" id="MobiDB-lite"/>
    </source>
</evidence>
<feature type="region of interest" description="Disordered" evidence="2">
    <location>
        <begin position="1"/>
        <end position="276"/>
    </location>
</feature>
<keyword evidence="1" id="KW-0175">Coiled coil</keyword>
<proteinExistence type="predicted"/>
<feature type="compositionally biased region" description="Basic residues" evidence="2">
    <location>
        <begin position="101"/>
        <end position="110"/>
    </location>
</feature>
<keyword evidence="4" id="KW-1185">Reference proteome</keyword>
<evidence type="ECO:0000313" key="3">
    <source>
        <dbReference type="EMBL" id="KAK6502859.1"/>
    </source>
</evidence>
<feature type="compositionally biased region" description="Basic and acidic residues" evidence="2">
    <location>
        <begin position="175"/>
        <end position="190"/>
    </location>
</feature>
<feature type="compositionally biased region" description="Acidic residues" evidence="2">
    <location>
        <begin position="722"/>
        <end position="731"/>
    </location>
</feature>
<organism evidence="3 4">
    <name type="scientific">Arthrobotrys musiformis</name>
    <dbReference type="NCBI Taxonomy" id="47236"/>
    <lineage>
        <taxon>Eukaryota</taxon>
        <taxon>Fungi</taxon>
        <taxon>Dikarya</taxon>
        <taxon>Ascomycota</taxon>
        <taxon>Pezizomycotina</taxon>
        <taxon>Orbiliomycetes</taxon>
        <taxon>Orbiliales</taxon>
        <taxon>Orbiliaceae</taxon>
        <taxon>Arthrobotrys</taxon>
    </lineage>
</organism>
<feature type="coiled-coil region" evidence="1">
    <location>
        <begin position="450"/>
        <end position="477"/>
    </location>
</feature>
<dbReference type="EMBL" id="JAVHJL010000005">
    <property type="protein sequence ID" value="KAK6502859.1"/>
    <property type="molecule type" value="Genomic_DNA"/>
</dbReference>
<accession>A0AAV9W7H8</accession>
<name>A0AAV9W7H8_9PEZI</name>
<protein>
    <submittedName>
        <fullName evidence="3">Uncharacterized protein</fullName>
    </submittedName>
</protein>
<feature type="compositionally biased region" description="Polar residues" evidence="2">
    <location>
        <begin position="71"/>
        <end position="84"/>
    </location>
</feature>
<feature type="region of interest" description="Disordered" evidence="2">
    <location>
        <begin position="711"/>
        <end position="731"/>
    </location>
</feature>
<gene>
    <name evidence="3" type="ORF">TWF481_007899</name>
</gene>
<evidence type="ECO:0000313" key="4">
    <source>
        <dbReference type="Proteomes" id="UP001370758"/>
    </source>
</evidence>
<comment type="caution">
    <text evidence="3">The sequence shown here is derived from an EMBL/GenBank/DDBJ whole genome shotgun (WGS) entry which is preliminary data.</text>
</comment>
<dbReference type="Proteomes" id="UP001370758">
    <property type="component" value="Unassembled WGS sequence"/>
</dbReference>
<sequence>MPPKKKPRATRGDFLPQARYRLRSRSNHLNTILEVGEPEDAPQNIDQPHRETNQPQSRASIRKTAKRQRRQSVASTTPSNPSTENPEDQNRGEGGGEQSKRPAKKSKSVHSRTGLESVNPEDLMDIDGVEEAGPSRGRRLSRGRRPPTSDGYEASASPSLTPADEDDDADDEKTEMDSETTRDSASPEKMEIDEDENSADPEAEDTDEDDAGFKLGTINHERKGKRVFVSQSDDEVYGENRKRKRFGRHVPDETGTTDPTPGGFHPPSHRDSAFGSTRAPRVRYWSAPQTWESYGQNIVPPSPLDLDGHFPQSFYHLPDPIIGYVNSNPNSREFARRWCRRRCSAWQKIWDIDDVDLDWLEEFLRDIIPKESKRKSVYPGMMATAYTYRAVQIVQHRFRHESMISEIAGSTLINPDFLGTIPSYYRHYCHMFPYLQRFRVPAKVDGKIKYRSFAQAIGSVEKKLQELRRKKTIKEQQERGLDVKPDQDQPTIPFNKGYIFARIPYSPYIFERWPQLDPMHPFRIIPTTEERHRLLDGTLGVLPMQYGLEEWLDLVELIKRREDGGVTEPLQHTRWRNRCILLGETAQDDTETSLHDLLVGCQFRMIAMRRLHLVESGTEVETYGVCIRAHNAFMIKLRREVFTITDCYDLRDKGHQREFLWLVVNAVGDVFWKENIVKDEGEDIESEPIETHQGGREMFYDIRVMESSESDLDVEVGSGLEDANDGDDDDIGDYVKVDYEGREEIGGEHGVAGRGGCHGSSCDGIREALEEMMTVPAPIASDDESDDVGKEDNDKKKKKRGKDKKGEEKKSKKDGEQTQNENAKVKEEKAENSWVNVAQRREEPHKRAADPD</sequence>
<feature type="compositionally biased region" description="Basic and acidic residues" evidence="2">
    <location>
        <begin position="804"/>
        <end position="816"/>
    </location>
</feature>
<feature type="compositionally biased region" description="Acidic residues" evidence="2">
    <location>
        <begin position="191"/>
        <end position="210"/>
    </location>
</feature>
<feature type="compositionally biased region" description="Basic residues" evidence="2">
    <location>
        <begin position="60"/>
        <end position="70"/>
    </location>
</feature>
<feature type="compositionally biased region" description="Low complexity" evidence="2">
    <location>
        <begin position="254"/>
        <end position="266"/>
    </location>
</feature>
<feature type="compositionally biased region" description="Basic residues" evidence="2">
    <location>
        <begin position="136"/>
        <end position="145"/>
    </location>
</feature>
<reference evidence="3 4" key="1">
    <citation type="submission" date="2023-08" db="EMBL/GenBank/DDBJ databases">
        <authorList>
            <person name="Palmer J.M."/>
        </authorList>
    </citation>
    <scope>NUCLEOTIDE SEQUENCE [LARGE SCALE GENOMIC DNA]</scope>
    <source>
        <strain evidence="3 4">TWF481</strain>
    </source>
</reference>
<feature type="region of interest" description="Disordered" evidence="2">
    <location>
        <begin position="777"/>
        <end position="852"/>
    </location>
</feature>
<dbReference type="AlphaFoldDB" id="A0AAV9W7H8"/>
<feature type="compositionally biased region" description="Acidic residues" evidence="2">
    <location>
        <begin position="163"/>
        <end position="174"/>
    </location>
</feature>
<feature type="compositionally biased region" description="Basic and acidic residues" evidence="2">
    <location>
        <begin position="839"/>
        <end position="852"/>
    </location>
</feature>